<dbReference type="eggNOG" id="KOG0712">
    <property type="taxonomic scope" value="Eukaryota"/>
</dbReference>
<dbReference type="GeneID" id="17270442"/>
<reference evidence="3" key="1">
    <citation type="journal article" date="2013" name="Nature">
        <title>Pan genome of the phytoplankton Emiliania underpins its global distribution.</title>
        <authorList>
            <person name="Read B.A."/>
            <person name="Kegel J."/>
            <person name="Klute M.J."/>
            <person name="Kuo A."/>
            <person name="Lefebvre S.C."/>
            <person name="Maumus F."/>
            <person name="Mayer C."/>
            <person name="Miller J."/>
            <person name="Monier A."/>
            <person name="Salamov A."/>
            <person name="Young J."/>
            <person name="Aguilar M."/>
            <person name="Claverie J.M."/>
            <person name="Frickenhaus S."/>
            <person name="Gonzalez K."/>
            <person name="Herman E.K."/>
            <person name="Lin Y.C."/>
            <person name="Napier J."/>
            <person name="Ogata H."/>
            <person name="Sarno A.F."/>
            <person name="Shmutz J."/>
            <person name="Schroeder D."/>
            <person name="de Vargas C."/>
            <person name="Verret F."/>
            <person name="von Dassow P."/>
            <person name="Valentin K."/>
            <person name="Van de Peer Y."/>
            <person name="Wheeler G."/>
            <person name="Dacks J.B."/>
            <person name="Delwiche C.F."/>
            <person name="Dyhrman S.T."/>
            <person name="Glockner G."/>
            <person name="John U."/>
            <person name="Richards T."/>
            <person name="Worden A.Z."/>
            <person name="Zhang X."/>
            <person name="Grigoriev I.V."/>
            <person name="Allen A.E."/>
            <person name="Bidle K."/>
            <person name="Borodovsky M."/>
            <person name="Bowler C."/>
            <person name="Brownlee C."/>
            <person name="Cock J.M."/>
            <person name="Elias M."/>
            <person name="Gladyshev V.N."/>
            <person name="Groth M."/>
            <person name="Guda C."/>
            <person name="Hadaegh A."/>
            <person name="Iglesias-Rodriguez M.D."/>
            <person name="Jenkins J."/>
            <person name="Jones B.M."/>
            <person name="Lawson T."/>
            <person name="Leese F."/>
            <person name="Lindquist E."/>
            <person name="Lobanov A."/>
            <person name="Lomsadze A."/>
            <person name="Malik S.B."/>
            <person name="Marsh M.E."/>
            <person name="Mackinder L."/>
            <person name="Mock T."/>
            <person name="Mueller-Roeber B."/>
            <person name="Pagarete A."/>
            <person name="Parker M."/>
            <person name="Probert I."/>
            <person name="Quesneville H."/>
            <person name="Raines C."/>
            <person name="Rensing S.A."/>
            <person name="Riano-Pachon D.M."/>
            <person name="Richier S."/>
            <person name="Rokitta S."/>
            <person name="Shiraiwa Y."/>
            <person name="Soanes D.M."/>
            <person name="van der Giezen M."/>
            <person name="Wahlund T.M."/>
            <person name="Williams B."/>
            <person name="Wilson W."/>
            <person name="Wolfe G."/>
            <person name="Wurch L.L."/>
        </authorList>
    </citation>
    <scope>NUCLEOTIDE SEQUENCE</scope>
</reference>
<feature type="domain" description="J" evidence="1">
    <location>
        <begin position="1"/>
        <end position="70"/>
    </location>
</feature>
<dbReference type="PROSITE" id="PS00636">
    <property type="entry name" value="DNAJ_1"/>
    <property type="match status" value="1"/>
</dbReference>
<dbReference type="PANTHER" id="PTHR44144">
    <property type="entry name" value="DNAJ HOMOLOG SUBFAMILY C MEMBER 9"/>
    <property type="match status" value="1"/>
</dbReference>
<dbReference type="GO" id="GO:0031072">
    <property type="term" value="F:heat shock protein binding"/>
    <property type="evidence" value="ECO:0007669"/>
    <property type="project" value="TreeGrafter"/>
</dbReference>
<dbReference type="Proteomes" id="UP000013827">
    <property type="component" value="Unassembled WGS sequence"/>
</dbReference>
<dbReference type="EnsemblProtists" id="EOD38644">
    <property type="protein sequence ID" value="EOD38644"/>
    <property type="gene ID" value="EMIHUDRAFT_49673"/>
</dbReference>
<dbReference type="AlphaFoldDB" id="A0A0D3KSA9"/>
<dbReference type="PaxDb" id="2903-EOD24897"/>
<name>A0A0D3KSA9_EMIH1</name>
<dbReference type="CDD" id="cd06257">
    <property type="entry name" value="DnaJ"/>
    <property type="match status" value="1"/>
</dbReference>
<dbReference type="GeneID" id="17283915"/>
<reference evidence="2" key="2">
    <citation type="submission" date="2024-10" db="UniProtKB">
        <authorList>
            <consortium name="EnsemblProtists"/>
        </authorList>
    </citation>
    <scope>IDENTIFICATION</scope>
</reference>
<dbReference type="Pfam" id="PF00226">
    <property type="entry name" value="DnaJ"/>
    <property type="match status" value="1"/>
</dbReference>
<dbReference type="KEGG" id="ehx:EMIHUDRAFT_49676"/>
<dbReference type="RefSeq" id="XP_005791073.1">
    <property type="nucleotide sequence ID" value="XM_005791016.1"/>
</dbReference>
<dbReference type="GO" id="GO:0005737">
    <property type="term" value="C:cytoplasm"/>
    <property type="evidence" value="ECO:0007669"/>
    <property type="project" value="TreeGrafter"/>
</dbReference>
<proteinExistence type="predicted"/>
<dbReference type="InterPro" id="IPR052594">
    <property type="entry name" value="J_domain-containing_protein"/>
</dbReference>
<dbReference type="SUPFAM" id="SSF46565">
    <property type="entry name" value="Chaperone J-domain"/>
    <property type="match status" value="1"/>
</dbReference>
<dbReference type="KEGG" id="ehx:EMIHUDRAFT_49673"/>
<dbReference type="Gene3D" id="1.10.287.110">
    <property type="entry name" value="DnaJ domain"/>
    <property type="match status" value="1"/>
</dbReference>
<protein>
    <recommendedName>
        <fullName evidence="1">J domain-containing protein</fullName>
    </recommendedName>
</protein>
<keyword evidence="3" id="KW-1185">Reference proteome</keyword>
<dbReference type="OMA" id="MMEVAPT"/>
<dbReference type="EnsemblProtists" id="EOD24897">
    <property type="protein sequence ID" value="EOD24897"/>
    <property type="gene ID" value="EMIHUDRAFT_49676"/>
</dbReference>
<evidence type="ECO:0000313" key="2">
    <source>
        <dbReference type="EnsemblProtists" id="EOD38644"/>
    </source>
</evidence>
<dbReference type="SMART" id="SM00271">
    <property type="entry name" value="DnaJ"/>
    <property type="match status" value="1"/>
</dbReference>
<accession>A0A0D3KSA9</accession>
<dbReference type="PRINTS" id="PR00625">
    <property type="entry name" value="JDOMAIN"/>
</dbReference>
<dbReference type="STRING" id="2903.R1CQF2"/>
<dbReference type="InterPro" id="IPR036869">
    <property type="entry name" value="J_dom_sf"/>
</dbReference>
<evidence type="ECO:0000259" key="1">
    <source>
        <dbReference type="PROSITE" id="PS50076"/>
    </source>
</evidence>
<dbReference type="HOGENOM" id="CLU_017633_18_0_1"/>
<organism evidence="2 3">
    <name type="scientific">Emiliania huxleyi (strain CCMP1516)</name>
    <dbReference type="NCBI Taxonomy" id="280463"/>
    <lineage>
        <taxon>Eukaryota</taxon>
        <taxon>Haptista</taxon>
        <taxon>Haptophyta</taxon>
        <taxon>Prymnesiophyceae</taxon>
        <taxon>Isochrysidales</taxon>
        <taxon>Noelaerhabdaceae</taxon>
        <taxon>Emiliania</taxon>
    </lineage>
</organism>
<dbReference type="RefSeq" id="XP_005777326.1">
    <property type="nucleotide sequence ID" value="XM_005777269.1"/>
</dbReference>
<dbReference type="GO" id="GO:0005634">
    <property type="term" value="C:nucleus"/>
    <property type="evidence" value="ECO:0007669"/>
    <property type="project" value="TreeGrafter"/>
</dbReference>
<sequence>YYDMMEVAPTAPYAEIKKGYKRMSLKVHPDKVMERADVDEDEASEAFRALKAAYDVLNDSQLRDVYDKFG</sequence>
<dbReference type="InterPro" id="IPR018253">
    <property type="entry name" value="DnaJ_domain_CS"/>
</dbReference>
<dbReference type="InterPro" id="IPR001623">
    <property type="entry name" value="DnaJ_domain"/>
</dbReference>
<dbReference type="PROSITE" id="PS50076">
    <property type="entry name" value="DNAJ_2"/>
    <property type="match status" value="1"/>
</dbReference>
<dbReference type="PANTHER" id="PTHR44144:SF1">
    <property type="entry name" value="DNAJ HOMOLOG SUBFAMILY C MEMBER 9"/>
    <property type="match status" value="1"/>
</dbReference>
<evidence type="ECO:0000313" key="3">
    <source>
        <dbReference type="Proteomes" id="UP000013827"/>
    </source>
</evidence>